<dbReference type="InterPro" id="IPR007627">
    <property type="entry name" value="RNA_pol_sigma70_r2"/>
</dbReference>
<evidence type="ECO:0000313" key="9">
    <source>
        <dbReference type="Proteomes" id="UP000824263"/>
    </source>
</evidence>
<dbReference type="InterPro" id="IPR039425">
    <property type="entry name" value="RNA_pol_sigma-70-like"/>
</dbReference>
<evidence type="ECO:0000256" key="3">
    <source>
        <dbReference type="ARBA" id="ARBA00023082"/>
    </source>
</evidence>
<evidence type="ECO:0000256" key="5">
    <source>
        <dbReference type="ARBA" id="ARBA00023163"/>
    </source>
</evidence>
<evidence type="ECO:0000256" key="1">
    <source>
        <dbReference type="ARBA" id="ARBA00010641"/>
    </source>
</evidence>
<dbReference type="InterPro" id="IPR014284">
    <property type="entry name" value="RNA_pol_sigma-70_dom"/>
</dbReference>
<keyword evidence="3" id="KW-0731">Sigma factor</keyword>
<dbReference type="GO" id="GO:0006352">
    <property type="term" value="P:DNA-templated transcription initiation"/>
    <property type="evidence" value="ECO:0007669"/>
    <property type="project" value="InterPro"/>
</dbReference>
<comment type="similarity">
    <text evidence="1">Belongs to the sigma-70 factor family. ECF subfamily.</text>
</comment>
<dbReference type="SUPFAM" id="SSF88946">
    <property type="entry name" value="Sigma2 domain of RNA polymerase sigma factors"/>
    <property type="match status" value="1"/>
</dbReference>
<feature type="domain" description="RNA polymerase sigma-70 region 2" evidence="6">
    <location>
        <begin position="18"/>
        <end position="83"/>
    </location>
</feature>
<protein>
    <submittedName>
        <fullName evidence="8">Sigma-70 family RNA polymerase sigma factor</fullName>
    </submittedName>
</protein>
<dbReference type="InterPro" id="IPR013325">
    <property type="entry name" value="RNA_pol_sigma_r2"/>
</dbReference>
<dbReference type="PANTHER" id="PTHR43133">
    <property type="entry name" value="RNA POLYMERASE ECF-TYPE SIGMA FACTO"/>
    <property type="match status" value="1"/>
</dbReference>
<evidence type="ECO:0000256" key="4">
    <source>
        <dbReference type="ARBA" id="ARBA00023125"/>
    </source>
</evidence>
<dbReference type="Gene3D" id="1.10.10.10">
    <property type="entry name" value="Winged helix-like DNA-binding domain superfamily/Winged helix DNA-binding domain"/>
    <property type="match status" value="1"/>
</dbReference>
<keyword evidence="2" id="KW-0805">Transcription regulation</keyword>
<dbReference type="InterPro" id="IPR013249">
    <property type="entry name" value="RNA_pol_sigma70_r4_t2"/>
</dbReference>
<dbReference type="InterPro" id="IPR036388">
    <property type="entry name" value="WH-like_DNA-bd_sf"/>
</dbReference>
<evidence type="ECO:0000259" key="6">
    <source>
        <dbReference type="Pfam" id="PF04542"/>
    </source>
</evidence>
<proteinExistence type="inferred from homology"/>
<feature type="domain" description="RNA polymerase sigma factor 70 region 4 type 2" evidence="7">
    <location>
        <begin position="137"/>
        <end position="172"/>
    </location>
</feature>
<keyword evidence="5" id="KW-0804">Transcription</keyword>
<accession>A0A9D1RAK5</accession>
<dbReference type="Pfam" id="PF04542">
    <property type="entry name" value="Sigma70_r2"/>
    <property type="match status" value="1"/>
</dbReference>
<dbReference type="Proteomes" id="UP000824263">
    <property type="component" value="Unassembled WGS sequence"/>
</dbReference>
<dbReference type="SUPFAM" id="SSF88659">
    <property type="entry name" value="Sigma3 and sigma4 domains of RNA polymerase sigma factors"/>
    <property type="match status" value="1"/>
</dbReference>
<dbReference type="EMBL" id="DXGF01000118">
    <property type="protein sequence ID" value="HIW83930.1"/>
    <property type="molecule type" value="Genomic_DNA"/>
</dbReference>
<name>A0A9D1RAK5_9FIRM</name>
<dbReference type="GO" id="GO:0016987">
    <property type="term" value="F:sigma factor activity"/>
    <property type="evidence" value="ECO:0007669"/>
    <property type="project" value="UniProtKB-KW"/>
</dbReference>
<organism evidence="8 9">
    <name type="scientific">Candidatus Dorea gallistercoris</name>
    <dbReference type="NCBI Taxonomy" id="2838542"/>
    <lineage>
        <taxon>Bacteria</taxon>
        <taxon>Bacillati</taxon>
        <taxon>Bacillota</taxon>
        <taxon>Clostridia</taxon>
        <taxon>Lachnospirales</taxon>
        <taxon>Lachnospiraceae</taxon>
        <taxon>Dorea</taxon>
    </lineage>
</organism>
<dbReference type="InterPro" id="IPR013324">
    <property type="entry name" value="RNA_pol_sigma_r3/r4-like"/>
</dbReference>
<evidence type="ECO:0000256" key="2">
    <source>
        <dbReference type="ARBA" id="ARBA00023015"/>
    </source>
</evidence>
<dbReference type="AlphaFoldDB" id="A0A9D1RAK5"/>
<keyword evidence="4" id="KW-0238">DNA-binding</keyword>
<dbReference type="Pfam" id="PF08281">
    <property type="entry name" value="Sigma70_r4_2"/>
    <property type="match status" value="1"/>
</dbReference>
<evidence type="ECO:0000313" key="8">
    <source>
        <dbReference type="EMBL" id="HIW83930.1"/>
    </source>
</evidence>
<sequence length="187" mass="22162">MRLVGVKAIGRTAFDAVYEKNAQIVYKTALYYSKNRHTAEEITQAVFMKLYINMENINMEAVDSWLLVTAKHMALNSERKTKREILKEDAAEDPAYGKASESPEDYFMSRLREREHRELAENIFADLYQVNERWYDAILLTYFLEKPQKEVAQIMGISLENLHSMLYRAKQWIRKNYEEQFHHLNKA</sequence>
<dbReference type="CDD" id="cd06171">
    <property type="entry name" value="Sigma70_r4"/>
    <property type="match status" value="1"/>
</dbReference>
<dbReference type="GO" id="GO:0003677">
    <property type="term" value="F:DNA binding"/>
    <property type="evidence" value="ECO:0007669"/>
    <property type="project" value="UniProtKB-KW"/>
</dbReference>
<dbReference type="Gene3D" id="1.10.1740.10">
    <property type="match status" value="1"/>
</dbReference>
<evidence type="ECO:0000259" key="7">
    <source>
        <dbReference type="Pfam" id="PF08281"/>
    </source>
</evidence>
<gene>
    <name evidence="8" type="ORF">H9873_06385</name>
</gene>
<reference evidence="8" key="1">
    <citation type="journal article" date="2021" name="PeerJ">
        <title>Extensive microbial diversity within the chicken gut microbiome revealed by metagenomics and culture.</title>
        <authorList>
            <person name="Gilroy R."/>
            <person name="Ravi A."/>
            <person name="Getino M."/>
            <person name="Pursley I."/>
            <person name="Horton D.L."/>
            <person name="Alikhan N.F."/>
            <person name="Baker D."/>
            <person name="Gharbi K."/>
            <person name="Hall N."/>
            <person name="Watson M."/>
            <person name="Adriaenssens E.M."/>
            <person name="Foster-Nyarko E."/>
            <person name="Jarju S."/>
            <person name="Secka A."/>
            <person name="Antonio M."/>
            <person name="Oren A."/>
            <person name="Chaudhuri R.R."/>
            <person name="La Ragione R."/>
            <person name="Hildebrand F."/>
            <person name="Pallen M.J."/>
        </authorList>
    </citation>
    <scope>NUCLEOTIDE SEQUENCE</scope>
    <source>
        <strain evidence="8">ChiSxjej1B13-11762</strain>
    </source>
</reference>
<comment type="caution">
    <text evidence="8">The sequence shown here is derived from an EMBL/GenBank/DDBJ whole genome shotgun (WGS) entry which is preliminary data.</text>
</comment>
<dbReference type="NCBIfam" id="TIGR02937">
    <property type="entry name" value="sigma70-ECF"/>
    <property type="match status" value="1"/>
</dbReference>
<dbReference type="PANTHER" id="PTHR43133:SF52">
    <property type="entry name" value="ECF RNA POLYMERASE SIGMA FACTOR SIGL"/>
    <property type="match status" value="1"/>
</dbReference>
<reference evidence="8" key="2">
    <citation type="submission" date="2021-04" db="EMBL/GenBank/DDBJ databases">
        <authorList>
            <person name="Gilroy R."/>
        </authorList>
    </citation>
    <scope>NUCLEOTIDE SEQUENCE</scope>
    <source>
        <strain evidence="8">ChiSxjej1B13-11762</strain>
    </source>
</reference>